<evidence type="ECO:0000313" key="2">
    <source>
        <dbReference type="Proteomes" id="UP001054945"/>
    </source>
</evidence>
<dbReference type="AlphaFoldDB" id="A0AAV4QQS5"/>
<evidence type="ECO:0000313" key="1">
    <source>
        <dbReference type="EMBL" id="GIY09933.1"/>
    </source>
</evidence>
<dbReference type="Proteomes" id="UP001054945">
    <property type="component" value="Unassembled WGS sequence"/>
</dbReference>
<protein>
    <submittedName>
        <fullName evidence="1">Uncharacterized protein</fullName>
    </submittedName>
</protein>
<keyword evidence="2" id="KW-1185">Reference proteome</keyword>
<proteinExistence type="predicted"/>
<accession>A0AAV4QQS5</accession>
<organism evidence="1 2">
    <name type="scientific">Caerostris extrusa</name>
    <name type="common">Bark spider</name>
    <name type="synonym">Caerostris bankana</name>
    <dbReference type="NCBI Taxonomy" id="172846"/>
    <lineage>
        <taxon>Eukaryota</taxon>
        <taxon>Metazoa</taxon>
        <taxon>Ecdysozoa</taxon>
        <taxon>Arthropoda</taxon>
        <taxon>Chelicerata</taxon>
        <taxon>Arachnida</taxon>
        <taxon>Araneae</taxon>
        <taxon>Araneomorphae</taxon>
        <taxon>Entelegynae</taxon>
        <taxon>Araneoidea</taxon>
        <taxon>Araneidae</taxon>
        <taxon>Caerostris</taxon>
    </lineage>
</organism>
<gene>
    <name evidence="1" type="ORF">CEXT_545431</name>
</gene>
<dbReference type="EMBL" id="BPLR01006446">
    <property type="protein sequence ID" value="GIY09933.1"/>
    <property type="molecule type" value="Genomic_DNA"/>
</dbReference>
<name>A0AAV4QQS5_CAEEX</name>
<reference evidence="1 2" key="1">
    <citation type="submission" date="2021-06" db="EMBL/GenBank/DDBJ databases">
        <title>Caerostris extrusa draft genome.</title>
        <authorList>
            <person name="Kono N."/>
            <person name="Arakawa K."/>
        </authorList>
    </citation>
    <scope>NUCLEOTIDE SEQUENCE [LARGE SCALE GENOMIC DNA]</scope>
</reference>
<comment type="caution">
    <text evidence="1">The sequence shown here is derived from an EMBL/GenBank/DDBJ whole genome shotgun (WGS) entry which is preliminary data.</text>
</comment>
<sequence>MDFLIRSDLNYTCSPCKCLTRIEPFPLSPNVSTPNISTQLISLRGRLAPRFWPSDTTRCLLPNPATIHHSLLSLSEHRLQIEDAFSGIAQNGITLHEEADIQWYYRNLKRMTIELSSGTFFRPFKPNAKNFCLKFIVFYVRVTTEIFDLVDFSSQDRTCFFLPPGYPKTNNERFLVD</sequence>